<proteinExistence type="predicted"/>
<evidence type="ECO:0000313" key="1">
    <source>
        <dbReference type="Proteomes" id="UP000790787"/>
    </source>
</evidence>
<gene>
    <name evidence="2" type="primary">LOC142168955</name>
</gene>
<reference evidence="1" key="1">
    <citation type="journal article" date="2014" name="Nat. Commun.">
        <title>The tobacco genome sequence and its comparison with those of tomato and potato.</title>
        <authorList>
            <person name="Sierro N."/>
            <person name="Battey J.N."/>
            <person name="Ouadi S."/>
            <person name="Bakaher N."/>
            <person name="Bovet L."/>
            <person name="Willig A."/>
            <person name="Goepfert S."/>
            <person name="Peitsch M.C."/>
            <person name="Ivanov N.V."/>
        </authorList>
    </citation>
    <scope>NUCLEOTIDE SEQUENCE [LARGE SCALE GENOMIC DNA]</scope>
</reference>
<protein>
    <submittedName>
        <fullName evidence="2">Secreted RxLR effector protein 161-like</fullName>
    </submittedName>
</protein>
<name>A0AC58SMM9_TOBAC</name>
<organism evidence="1 2">
    <name type="scientific">Nicotiana tabacum</name>
    <name type="common">Common tobacco</name>
    <dbReference type="NCBI Taxonomy" id="4097"/>
    <lineage>
        <taxon>Eukaryota</taxon>
        <taxon>Viridiplantae</taxon>
        <taxon>Streptophyta</taxon>
        <taxon>Embryophyta</taxon>
        <taxon>Tracheophyta</taxon>
        <taxon>Spermatophyta</taxon>
        <taxon>Magnoliopsida</taxon>
        <taxon>eudicotyledons</taxon>
        <taxon>Gunneridae</taxon>
        <taxon>Pentapetalae</taxon>
        <taxon>asterids</taxon>
        <taxon>lamiids</taxon>
        <taxon>Solanales</taxon>
        <taxon>Solanaceae</taxon>
        <taxon>Nicotianoideae</taxon>
        <taxon>Nicotianeae</taxon>
        <taxon>Nicotiana</taxon>
    </lineage>
</organism>
<evidence type="ECO:0000313" key="2">
    <source>
        <dbReference type="RefSeq" id="XP_075086233.1"/>
    </source>
</evidence>
<reference evidence="2" key="2">
    <citation type="submission" date="2025-08" db="UniProtKB">
        <authorList>
            <consortium name="RefSeq"/>
        </authorList>
    </citation>
    <scope>IDENTIFICATION</scope>
    <source>
        <tissue evidence="2">Leaf</tissue>
    </source>
</reference>
<accession>A0AC58SMM9</accession>
<dbReference type="RefSeq" id="XP_075086233.1">
    <property type="nucleotide sequence ID" value="XM_075230132.1"/>
</dbReference>
<sequence>MENCKATSTPMNPKEKLSKEDKTDKVDEGNFRSLIGCLMYLTATRPDILFDVSLSSRFMHCATEMHLRATKRIIRYIKGTVDYGVKFKKWQNLKLYGFSDSDWVGSFDDMKSTFGYCFSLGSGIFSWCSKKQETVAQSTAEAEFIAATTAVTQALWLRKIRCDLHMNQRDNTEIHVDNQAAIAISHNPVFHGKTKHFNIKLFFLRGVQKNGEVILVYCKSEDQLADVCTKSLPVSKFELLRQRLGICSS</sequence>
<keyword evidence="1" id="KW-1185">Reference proteome</keyword>
<dbReference type="Proteomes" id="UP000790787">
    <property type="component" value="Chromosome 14"/>
</dbReference>